<dbReference type="SUPFAM" id="SSF57667">
    <property type="entry name" value="beta-beta-alpha zinc fingers"/>
    <property type="match status" value="1"/>
</dbReference>
<dbReference type="PANTHER" id="PTHR34396:SF27">
    <property type="entry name" value="OS08G0208700 PROTEIN"/>
    <property type="match status" value="1"/>
</dbReference>
<dbReference type="SMART" id="SM00614">
    <property type="entry name" value="ZnF_BED"/>
    <property type="match status" value="1"/>
</dbReference>
<dbReference type="AlphaFoldDB" id="A0A2N5TVI8"/>
<gene>
    <name evidence="7" type="ORF">PCASD_16785</name>
</gene>
<keyword evidence="2 4" id="KW-0863">Zinc-finger</keyword>
<evidence type="ECO:0000259" key="6">
    <source>
        <dbReference type="PROSITE" id="PS50808"/>
    </source>
</evidence>
<keyword evidence="1" id="KW-0479">Metal-binding</keyword>
<evidence type="ECO:0000313" key="8">
    <source>
        <dbReference type="Proteomes" id="UP000235392"/>
    </source>
</evidence>
<keyword evidence="3" id="KW-0862">Zinc</keyword>
<sequence length="189" mass="20573">MASRQSSRRQPPPPSSPSNQGAGKEPSSAKEKVTDTVTSKPQTPDSPLPPHNSHSSNSDLAITGFVKKNKDADTYPASLNSKPKGTAKSTDENKSNQIIAHTTKKRKPTSQVWEHFHQKGTGRNIKAICKYCATQMTGKSSNGTNHLHCHLVRCSSFHFKSKQTLLKLADTSSSVLTWAFSQEASCDLL</sequence>
<evidence type="ECO:0000256" key="1">
    <source>
        <dbReference type="ARBA" id="ARBA00022723"/>
    </source>
</evidence>
<dbReference type="Proteomes" id="UP000235392">
    <property type="component" value="Unassembled WGS sequence"/>
</dbReference>
<dbReference type="GO" id="GO:1990837">
    <property type="term" value="F:sequence-specific double-stranded DNA binding"/>
    <property type="evidence" value="ECO:0007669"/>
    <property type="project" value="TreeGrafter"/>
</dbReference>
<evidence type="ECO:0000256" key="4">
    <source>
        <dbReference type="PROSITE-ProRule" id="PRU00027"/>
    </source>
</evidence>
<dbReference type="Pfam" id="PF02892">
    <property type="entry name" value="zf-BED"/>
    <property type="match status" value="1"/>
</dbReference>
<evidence type="ECO:0000256" key="5">
    <source>
        <dbReference type="SAM" id="MobiDB-lite"/>
    </source>
</evidence>
<accession>A0A2N5TVI8</accession>
<dbReference type="GO" id="GO:0008270">
    <property type="term" value="F:zinc ion binding"/>
    <property type="evidence" value="ECO:0007669"/>
    <property type="project" value="UniProtKB-KW"/>
</dbReference>
<feature type="domain" description="BED-type" evidence="6">
    <location>
        <begin position="107"/>
        <end position="165"/>
    </location>
</feature>
<protein>
    <recommendedName>
        <fullName evidence="6">BED-type domain-containing protein</fullName>
    </recommendedName>
</protein>
<dbReference type="PROSITE" id="PS50808">
    <property type="entry name" value="ZF_BED"/>
    <property type="match status" value="1"/>
</dbReference>
<dbReference type="InterPro" id="IPR053031">
    <property type="entry name" value="Cuticle_assoc_protein"/>
</dbReference>
<organism evidence="7 8">
    <name type="scientific">Puccinia coronata f. sp. avenae</name>
    <dbReference type="NCBI Taxonomy" id="200324"/>
    <lineage>
        <taxon>Eukaryota</taxon>
        <taxon>Fungi</taxon>
        <taxon>Dikarya</taxon>
        <taxon>Basidiomycota</taxon>
        <taxon>Pucciniomycotina</taxon>
        <taxon>Pucciniomycetes</taxon>
        <taxon>Pucciniales</taxon>
        <taxon>Pucciniaceae</taxon>
        <taxon>Puccinia</taxon>
    </lineage>
</organism>
<dbReference type="GO" id="GO:0005634">
    <property type="term" value="C:nucleus"/>
    <property type="evidence" value="ECO:0007669"/>
    <property type="project" value="TreeGrafter"/>
</dbReference>
<reference evidence="7 8" key="1">
    <citation type="submission" date="2017-11" db="EMBL/GenBank/DDBJ databases">
        <title>De novo assembly and phasing of dikaryotic genomes from two isolates of Puccinia coronata f. sp. avenae, the causal agent of oat crown rust.</title>
        <authorList>
            <person name="Miller M.E."/>
            <person name="Zhang Y."/>
            <person name="Omidvar V."/>
            <person name="Sperschneider J."/>
            <person name="Schwessinger B."/>
            <person name="Raley C."/>
            <person name="Palmer J.M."/>
            <person name="Garnica D."/>
            <person name="Upadhyaya N."/>
            <person name="Rathjen J."/>
            <person name="Taylor J.M."/>
            <person name="Park R.F."/>
            <person name="Dodds P.N."/>
            <person name="Hirsch C.D."/>
            <person name="Kianian S.F."/>
            <person name="Figueroa M."/>
        </authorList>
    </citation>
    <scope>NUCLEOTIDE SEQUENCE [LARGE SCALE GENOMIC DNA]</scope>
    <source>
        <strain evidence="7">12SD80</strain>
    </source>
</reference>
<dbReference type="InterPro" id="IPR036236">
    <property type="entry name" value="Znf_C2H2_sf"/>
</dbReference>
<evidence type="ECO:0000256" key="2">
    <source>
        <dbReference type="ARBA" id="ARBA00022771"/>
    </source>
</evidence>
<comment type="caution">
    <text evidence="7">The sequence shown here is derived from an EMBL/GenBank/DDBJ whole genome shotgun (WGS) entry which is preliminary data.</text>
</comment>
<dbReference type="PANTHER" id="PTHR34396">
    <property type="entry name" value="OS03G0264950 PROTEIN-RELATED"/>
    <property type="match status" value="1"/>
</dbReference>
<dbReference type="GO" id="GO:0006357">
    <property type="term" value="P:regulation of transcription by RNA polymerase II"/>
    <property type="evidence" value="ECO:0007669"/>
    <property type="project" value="TreeGrafter"/>
</dbReference>
<feature type="region of interest" description="Disordered" evidence="5">
    <location>
        <begin position="1"/>
        <end position="107"/>
    </location>
</feature>
<proteinExistence type="predicted"/>
<dbReference type="EMBL" id="PGCI01000330">
    <property type="protein sequence ID" value="PLW29458.1"/>
    <property type="molecule type" value="Genomic_DNA"/>
</dbReference>
<dbReference type="InterPro" id="IPR003656">
    <property type="entry name" value="Znf_BED"/>
</dbReference>
<evidence type="ECO:0000256" key="3">
    <source>
        <dbReference type="ARBA" id="ARBA00022833"/>
    </source>
</evidence>
<evidence type="ECO:0000313" key="7">
    <source>
        <dbReference type="EMBL" id="PLW29458.1"/>
    </source>
</evidence>
<feature type="compositionally biased region" description="Low complexity" evidence="5">
    <location>
        <begin position="51"/>
        <end position="60"/>
    </location>
</feature>
<name>A0A2N5TVI8_9BASI</name>